<proteinExistence type="inferred from homology"/>
<dbReference type="EMBL" id="QLIX01000004">
    <property type="protein sequence ID" value="RAI59548.1"/>
    <property type="molecule type" value="Genomic_DNA"/>
</dbReference>
<dbReference type="Gene3D" id="3.40.710.10">
    <property type="entry name" value="DD-peptidase/beta-lactamase superfamily"/>
    <property type="match status" value="1"/>
</dbReference>
<evidence type="ECO:0000259" key="17">
    <source>
        <dbReference type="Pfam" id="PF00905"/>
    </source>
</evidence>
<gene>
    <name evidence="19" type="ORF">DOO78_08090</name>
</gene>
<comment type="similarity">
    <text evidence="3">In the N-terminal section; belongs to the glycosyltransferase 51 family.</text>
</comment>
<reference evidence="20" key="1">
    <citation type="submission" date="2018-06" db="EMBL/GenBank/DDBJ databases">
        <authorList>
            <person name="Khan S.A."/>
        </authorList>
    </citation>
    <scope>NUCLEOTIDE SEQUENCE [LARGE SCALE GENOMIC DNA]</scope>
    <source>
        <strain evidence="20">DB-1506</strain>
    </source>
</reference>
<dbReference type="GO" id="GO:0008955">
    <property type="term" value="F:peptidoglycan glycosyltransferase activity"/>
    <property type="evidence" value="ECO:0007669"/>
    <property type="project" value="UniProtKB-EC"/>
</dbReference>
<feature type="domain" description="Penicillin-binding protein transpeptidase" evidence="17">
    <location>
        <begin position="349"/>
        <end position="613"/>
    </location>
</feature>
<dbReference type="GO" id="GO:0009002">
    <property type="term" value="F:serine-type D-Ala-D-Ala carboxypeptidase activity"/>
    <property type="evidence" value="ECO:0007669"/>
    <property type="project" value="UniProtKB-EC"/>
</dbReference>
<evidence type="ECO:0000256" key="15">
    <source>
        <dbReference type="SAM" id="MobiDB-lite"/>
    </source>
</evidence>
<evidence type="ECO:0000256" key="16">
    <source>
        <dbReference type="SAM" id="Phobius"/>
    </source>
</evidence>
<dbReference type="GO" id="GO:0071555">
    <property type="term" value="P:cell wall organization"/>
    <property type="evidence" value="ECO:0007669"/>
    <property type="project" value="UniProtKB-KW"/>
</dbReference>
<dbReference type="GO" id="GO:0030288">
    <property type="term" value="C:outer membrane-bounded periplasmic space"/>
    <property type="evidence" value="ECO:0007669"/>
    <property type="project" value="TreeGrafter"/>
</dbReference>
<name>A0A327MH86_9PROT</name>
<protein>
    <submittedName>
        <fullName evidence="19">Transpeptidase-transglycosylase</fullName>
    </submittedName>
</protein>
<evidence type="ECO:0000256" key="14">
    <source>
        <dbReference type="ARBA" id="ARBA00049902"/>
    </source>
</evidence>
<evidence type="ECO:0000256" key="13">
    <source>
        <dbReference type="ARBA" id="ARBA00034000"/>
    </source>
</evidence>
<dbReference type="PANTHER" id="PTHR32282:SF33">
    <property type="entry name" value="PEPTIDOGLYCAN GLYCOSYLTRANSFERASE"/>
    <property type="match status" value="1"/>
</dbReference>
<keyword evidence="16" id="KW-0812">Transmembrane</keyword>
<evidence type="ECO:0000256" key="12">
    <source>
        <dbReference type="ARBA" id="ARBA00023316"/>
    </source>
</evidence>
<dbReference type="InterPro" id="IPR050396">
    <property type="entry name" value="Glycosyltr_51/Transpeptidase"/>
</dbReference>
<evidence type="ECO:0000256" key="7">
    <source>
        <dbReference type="ARBA" id="ARBA00022679"/>
    </source>
</evidence>
<keyword evidence="5" id="KW-0645">Protease</keyword>
<dbReference type="AlphaFoldDB" id="A0A327MH86"/>
<keyword evidence="6" id="KW-0328">Glycosyltransferase</keyword>
<comment type="catalytic activity">
    <reaction evidence="13">
        <text>Preferential cleavage: (Ac)2-L-Lys-D-Ala-|-D-Ala. Also transpeptidation of peptidyl-alanyl moieties that are N-acyl substituents of D-alanine.</text>
        <dbReference type="EC" id="3.4.16.4"/>
    </reaction>
</comment>
<keyword evidence="4" id="KW-0121">Carboxypeptidase</keyword>
<feature type="transmembrane region" description="Helical" evidence="16">
    <location>
        <begin position="44"/>
        <end position="66"/>
    </location>
</feature>
<dbReference type="Proteomes" id="UP000249065">
    <property type="component" value="Unassembled WGS sequence"/>
</dbReference>
<evidence type="ECO:0000256" key="2">
    <source>
        <dbReference type="ARBA" id="ARBA00007090"/>
    </source>
</evidence>
<evidence type="ECO:0000256" key="8">
    <source>
        <dbReference type="ARBA" id="ARBA00022801"/>
    </source>
</evidence>
<evidence type="ECO:0000256" key="4">
    <source>
        <dbReference type="ARBA" id="ARBA00022645"/>
    </source>
</evidence>
<keyword evidence="11" id="KW-0511">Multifunctional enzyme</keyword>
<keyword evidence="10" id="KW-0573">Peptidoglycan synthesis</keyword>
<accession>A0A327MH86</accession>
<evidence type="ECO:0000256" key="10">
    <source>
        <dbReference type="ARBA" id="ARBA00022984"/>
    </source>
</evidence>
<keyword evidence="16" id="KW-0472">Membrane</keyword>
<dbReference type="InterPro" id="IPR036950">
    <property type="entry name" value="PBP_transglycosylase"/>
</dbReference>
<dbReference type="GO" id="GO:0008360">
    <property type="term" value="P:regulation of cell shape"/>
    <property type="evidence" value="ECO:0007669"/>
    <property type="project" value="UniProtKB-KW"/>
</dbReference>
<dbReference type="InterPro" id="IPR012338">
    <property type="entry name" value="Beta-lactam/transpept-like"/>
</dbReference>
<dbReference type="NCBIfam" id="TIGR02074">
    <property type="entry name" value="PBP_1a_fam"/>
    <property type="match status" value="1"/>
</dbReference>
<sequence length="617" mass="65210">MPPAPAARARRPAAPAPARAPRSAPAASPRPEPARSPRRRGRTLLGLAVQGVIFGLLGLCLVLLWFCWDLPRVDGIPAASRRPSVTLVSADGAMLATQGDLYGETVRLRDLPPYLPAALIAVEDRRFRSHWGLDPFGMARAALANWRAGEVVQGGSTLTQQLAKNLFLSTERTTRRKVQEALLALWLERRFSKNQLLEIYLNRVYLGAGAFGVDAAARLFFGVPAKRVTLWQAAMLAGLPKAPSRLNPRASPDLAVSRASEVLEAMVATGAITRTQMEGELGRMHLPQPASRQAGWFADWALEDLAETFPGNADLLLRATLNARLQAGVEARLEALLAGPGARAGVGQGAVVVLEAATGAVRAMAGGRDFHASQFNRATSARRQPGSAFKPFVFLAALEKGLRPEDEVSDAPLTLGGWSPGNGAWRPRGEISLEEALAQSVNTAAVRVLFRGGGPRAAADVARRLGLDGRFPKDASIALGTGEVTLLDLTAAYAAFANGGMRVTPFSIAGASATGASLPVPRPAPRRVVAPEDAAAMRRMLEAVVRSGTGRAAASARVAGGKTGTTQDFRDAWFVGFTGAGHVVGVWLGNDDGRPMDSVTGGSLPARLFREIVEMGL</sequence>
<keyword evidence="20" id="KW-1185">Reference proteome</keyword>
<comment type="similarity">
    <text evidence="2">In the C-terminal section; belongs to the transpeptidase family.</text>
</comment>
<dbReference type="SUPFAM" id="SSF53955">
    <property type="entry name" value="Lysozyme-like"/>
    <property type="match status" value="1"/>
</dbReference>
<evidence type="ECO:0000256" key="1">
    <source>
        <dbReference type="ARBA" id="ARBA00004752"/>
    </source>
</evidence>
<dbReference type="PANTHER" id="PTHR32282">
    <property type="entry name" value="BINDING PROTEIN TRANSPEPTIDASE, PUTATIVE-RELATED"/>
    <property type="match status" value="1"/>
</dbReference>
<keyword evidence="8" id="KW-0378">Hydrolase</keyword>
<keyword evidence="9" id="KW-0133">Cell shape</keyword>
<evidence type="ECO:0000259" key="18">
    <source>
        <dbReference type="Pfam" id="PF00912"/>
    </source>
</evidence>
<comment type="caution">
    <text evidence="19">The sequence shown here is derived from an EMBL/GenBank/DDBJ whole genome shotgun (WGS) entry which is preliminary data.</text>
</comment>
<dbReference type="InterPro" id="IPR001264">
    <property type="entry name" value="Glyco_trans_51"/>
</dbReference>
<dbReference type="Pfam" id="PF00912">
    <property type="entry name" value="Transgly"/>
    <property type="match status" value="1"/>
</dbReference>
<evidence type="ECO:0000256" key="9">
    <source>
        <dbReference type="ARBA" id="ARBA00022960"/>
    </source>
</evidence>
<keyword evidence="12" id="KW-0961">Cell wall biogenesis/degradation</keyword>
<dbReference type="GO" id="GO:0008658">
    <property type="term" value="F:penicillin binding"/>
    <property type="evidence" value="ECO:0007669"/>
    <property type="project" value="InterPro"/>
</dbReference>
<feature type="compositionally biased region" description="Low complexity" evidence="15">
    <location>
        <begin position="12"/>
        <end position="29"/>
    </location>
</feature>
<evidence type="ECO:0000256" key="5">
    <source>
        <dbReference type="ARBA" id="ARBA00022670"/>
    </source>
</evidence>
<comment type="pathway">
    <text evidence="1">Cell wall biogenesis; peptidoglycan biosynthesis.</text>
</comment>
<dbReference type="Pfam" id="PF00905">
    <property type="entry name" value="Transpeptidase"/>
    <property type="match status" value="1"/>
</dbReference>
<dbReference type="SUPFAM" id="SSF56601">
    <property type="entry name" value="beta-lactamase/transpeptidase-like"/>
    <property type="match status" value="1"/>
</dbReference>
<keyword evidence="16" id="KW-1133">Transmembrane helix</keyword>
<dbReference type="InterPro" id="IPR023346">
    <property type="entry name" value="Lysozyme-like_dom_sf"/>
</dbReference>
<evidence type="ECO:0000313" key="19">
    <source>
        <dbReference type="EMBL" id="RAI59548.1"/>
    </source>
</evidence>
<feature type="region of interest" description="Disordered" evidence="15">
    <location>
        <begin position="1"/>
        <end position="39"/>
    </location>
</feature>
<comment type="catalytic activity">
    <reaction evidence="14">
        <text>[GlcNAc-(1-&gt;4)-Mur2Ac(oyl-L-Ala-gamma-D-Glu-L-Lys-D-Ala-D-Ala)](n)-di-trans,octa-cis-undecaprenyl diphosphate + beta-D-GlcNAc-(1-&gt;4)-Mur2Ac(oyl-L-Ala-gamma-D-Glu-L-Lys-D-Ala-D-Ala)-di-trans,octa-cis-undecaprenyl diphosphate = [GlcNAc-(1-&gt;4)-Mur2Ac(oyl-L-Ala-gamma-D-Glu-L-Lys-D-Ala-D-Ala)](n+1)-di-trans,octa-cis-undecaprenyl diphosphate + di-trans,octa-cis-undecaprenyl diphosphate + H(+)</text>
        <dbReference type="Rhea" id="RHEA:23708"/>
        <dbReference type="Rhea" id="RHEA-COMP:9602"/>
        <dbReference type="Rhea" id="RHEA-COMP:9603"/>
        <dbReference type="ChEBI" id="CHEBI:15378"/>
        <dbReference type="ChEBI" id="CHEBI:58405"/>
        <dbReference type="ChEBI" id="CHEBI:60033"/>
        <dbReference type="ChEBI" id="CHEBI:78435"/>
        <dbReference type="EC" id="2.4.99.28"/>
    </reaction>
</comment>
<evidence type="ECO:0000256" key="11">
    <source>
        <dbReference type="ARBA" id="ARBA00023268"/>
    </source>
</evidence>
<evidence type="ECO:0000256" key="3">
    <source>
        <dbReference type="ARBA" id="ARBA00007739"/>
    </source>
</evidence>
<dbReference type="GO" id="GO:0009252">
    <property type="term" value="P:peptidoglycan biosynthetic process"/>
    <property type="evidence" value="ECO:0007669"/>
    <property type="project" value="UniProtKB-UniPathway"/>
</dbReference>
<feature type="domain" description="Glycosyl transferase family 51" evidence="18">
    <location>
        <begin position="97"/>
        <end position="266"/>
    </location>
</feature>
<keyword evidence="7" id="KW-0808">Transferase</keyword>
<dbReference type="InterPro" id="IPR001460">
    <property type="entry name" value="PCN-bd_Tpept"/>
</dbReference>
<dbReference type="Gene3D" id="1.10.3810.10">
    <property type="entry name" value="Biosynthetic peptidoglycan transglycosylase-like"/>
    <property type="match status" value="1"/>
</dbReference>
<evidence type="ECO:0000256" key="6">
    <source>
        <dbReference type="ARBA" id="ARBA00022676"/>
    </source>
</evidence>
<organism evidence="19 20">
    <name type="scientific">Roseicella frigidaeris</name>
    <dbReference type="NCBI Taxonomy" id="2230885"/>
    <lineage>
        <taxon>Bacteria</taxon>
        <taxon>Pseudomonadati</taxon>
        <taxon>Pseudomonadota</taxon>
        <taxon>Alphaproteobacteria</taxon>
        <taxon>Acetobacterales</taxon>
        <taxon>Roseomonadaceae</taxon>
        <taxon>Roseicella</taxon>
    </lineage>
</organism>
<dbReference type="GO" id="GO:0006508">
    <property type="term" value="P:proteolysis"/>
    <property type="evidence" value="ECO:0007669"/>
    <property type="project" value="UniProtKB-KW"/>
</dbReference>
<dbReference type="FunFam" id="1.10.3810.10:FF:000001">
    <property type="entry name" value="Penicillin-binding protein 1A"/>
    <property type="match status" value="1"/>
</dbReference>
<dbReference type="UniPathway" id="UPA00219"/>
<evidence type="ECO:0000313" key="20">
    <source>
        <dbReference type="Proteomes" id="UP000249065"/>
    </source>
</evidence>